<keyword evidence="2" id="KW-0732">Signal</keyword>
<evidence type="ECO:0000313" key="3">
    <source>
        <dbReference type="EMBL" id="RZC39257.1"/>
    </source>
</evidence>
<feature type="chain" id="PRO_5019809770" evidence="2">
    <location>
        <begin position="21"/>
        <end position="128"/>
    </location>
</feature>
<dbReference type="GO" id="GO:0005576">
    <property type="term" value="C:extracellular region"/>
    <property type="evidence" value="ECO:0007669"/>
    <property type="project" value="InterPro"/>
</dbReference>
<evidence type="ECO:0000256" key="2">
    <source>
        <dbReference type="SAM" id="SignalP"/>
    </source>
</evidence>
<dbReference type="OrthoDB" id="6755415at2759"/>
<feature type="signal peptide" evidence="2">
    <location>
        <begin position="1"/>
        <end position="20"/>
    </location>
</feature>
<dbReference type="InterPro" id="IPR009382">
    <property type="entry name" value="Coleoptericin"/>
</dbReference>
<feature type="compositionally biased region" description="Polar residues" evidence="1">
    <location>
        <begin position="66"/>
        <end position="77"/>
    </location>
</feature>
<protein>
    <submittedName>
        <fullName evidence="3">Coleoptericin domain containing protein</fullName>
    </submittedName>
</protein>
<organism evidence="3 4">
    <name type="scientific">Asbolus verrucosus</name>
    <name type="common">Desert ironclad beetle</name>
    <dbReference type="NCBI Taxonomy" id="1661398"/>
    <lineage>
        <taxon>Eukaryota</taxon>
        <taxon>Metazoa</taxon>
        <taxon>Ecdysozoa</taxon>
        <taxon>Arthropoda</taxon>
        <taxon>Hexapoda</taxon>
        <taxon>Insecta</taxon>
        <taxon>Pterygota</taxon>
        <taxon>Neoptera</taxon>
        <taxon>Endopterygota</taxon>
        <taxon>Coleoptera</taxon>
        <taxon>Polyphaga</taxon>
        <taxon>Cucujiformia</taxon>
        <taxon>Tenebrionidae</taxon>
        <taxon>Pimeliinae</taxon>
        <taxon>Asbolus</taxon>
    </lineage>
</organism>
<evidence type="ECO:0000256" key="1">
    <source>
        <dbReference type="SAM" id="MobiDB-lite"/>
    </source>
</evidence>
<gene>
    <name evidence="3" type="ORF">BDFB_012294</name>
</gene>
<evidence type="ECO:0000313" key="4">
    <source>
        <dbReference type="Proteomes" id="UP000292052"/>
    </source>
</evidence>
<name>A0A482W3J9_ASBVE</name>
<dbReference type="Proteomes" id="UP000292052">
    <property type="component" value="Unassembled WGS sequence"/>
</dbReference>
<keyword evidence="4" id="KW-1185">Reference proteome</keyword>
<reference evidence="3 4" key="1">
    <citation type="submission" date="2017-03" db="EMBL/GenBank/DDBJ databases">
        <title>Genome of the blue death feigning beetle - Asbolus verrucosus.</title>
        <authorList>
            <person name="Rider S.D."/>
        </authorList>
    </citation>
    <scope>NUCLEOTIDE SEQUENCE [LARGE SCALE GENOMIC DNA]</scope>
    <source>
        <strain evidence="3">Butters</strain>
        <tissue evidence="3">Head and leg muscle</tissue>
    </source>
</reference>
<dbReference type="GO" id="GO:0042742">
    <property type="term" value="P:defense response to bacterium"/>
    <property type="evidence" value="ECO:0007669"/>
    <property type="project" value="InterPro"/>
</dbReference>
<feature type="region of interest" description="Disordered" evidence="1">
    <location>
        <begin position="52"/>
        <end position="107"/>
    </location>
</feature>
<dbReference type="Pfam" id="PF06286">
    <property type="entry name" value="Coleoptericin"/>
    <property type="match status" value="1"/>
</dbReference>
<comment type="caution">
    <text evidence="3">The sequence shown here is derived from an EMBL/GenBank/DDBJ whole genome shotgun (WGS) entry which is preliminary data.</text>
</comment>
<sequence>MYGKTAILVVISALLAIGYAIPIDEYVYYPAEVDGVYEIYSPKEVVYEHHRARRSLQPGAPGVPAPNQQNGGWSVNPNVAGDDRGNTKATINVEHKGKDHDFHAGWGKVVRGPNKAKPTWNVGGRIRW</sequence>
<accession>A0A482W3J9</accession>
<dbReference type="AlphaFoldDB" id="A0A482W3J9"/>
<dbReference type="EMBL" id="QDEB01036129">
    <property type="protein sequence ID" value="RZC39257.1"/>
    <property type="molecule type" value="Genomic_DNA"/>
</dbReference>
<feature type="compositionally biased region" description="Basic and acidic residues" evidence="1">
    <location>
        <begin position="93"/>
        <end position="103"/>
    </location>
</feature>
<proteinExistence type="predicted"/>